<name>A0A1J5RYP3_9ZZZZ</name>
<evidence type="ECO:0000313" key="1">
    <source>
        <dbReference type="EMBL" id="OIQ94619.1"/>
    </source>
</evidence>
<sequence>MSEVSWVSRPFRIILPAAIGVLMGLVSHEASACASCGCTLSSDAATGYSTDAGWRVDLRYDYIDQSQLRSGTGTASPAQVVNNPSTGELENQTINRYLTMGLSYNPSADWNVNLLIPYVVRDHTSYTDTTSAPFDASQLNPANLSGSASSSLGDVKVIGSYQGLLPTHNLGLQLGVKLPTGSYGSAVNFSTGPAAGTPLDTSLQPGTGSTDLIVGAYYYQAISQDWDAFVNTSFQGAVMQRLNQPGNDYRPGNLASLSFGLRYEANPKWIPQLQVNLSHKGADHGALADTLDTAGTVVYLSPGITVSLLKNLQLYGFFQLPAYSYLDGYQISPRWTATVGLSHVL</sequence>
<protein>
    <submittedName>
        <fullName evidence="1">Uncharacterized protein</fullName>
    </submittedName>
</protein>
<dbReference type="Pfam" id="PF13557">
    <property type="entry name" value="Phenol_MetA_deg"/>
    <property type="match status" value="1"/>
</dbReference>
<accession>A0A1J5RYP3</accession>
<dbReference type="InterPro" id="IPR025737">
    <property type="entry name" value="FApF"/>
</dbReference>
<gene>
    <name evidence="1" type="ORF">GALL_233750</name>
</gene>
<dbReference type="EMBL" id="MLJW01000182">
    <property type="protein sequence ID" value="OIQ94619.1"/>
    <property type="molecule type" value="Genomic_DNA"/>
</dbReference>
<proteinExistence type="predicted"/>
<reference evidence="1" key="1">
    <citation type="submission" date="2016-10" db="EMBL/GenBank/DDBJ databases">
        <title>Sequence of Gallionella enrichment culture.</title>
        <authorList>
            <person name="Poehlein A."/>
            <person name="Muehling M."/>
            <person name="Daniel R."/>
        </authorList>
    </citation>
    <scope>NUCLEOTIDE SEQUENCE</scope>
</reference>
<comment type="caution">
    <text evidence="1">The sequence shown here is derived from an EMBL/GenBank/DDBJ whole genome shotgun (WGS) entry which is preliminary data.</text>
</comment>
<dbReference type="AlphaFoldDB" id="A0A1J5RYP3"/>
<organism evidence="1">
    <name type="scientific">mine drainage metagenome</name>
    <dbReference type="NCBI Taxonomy" id="410659"/>
    <lineage>
        <taxon>unclassified sequences</taxon>
        <taxon>metagenomes</taxon>
        <taxon>ecological metagenomes</taxon>
    </lineage>
</organism>